<dbReference type="HOGENOM" id="CLU_2998216_0_0_1"/>
<dbReference type="EMBL" id="DS985225">
    <property type="protein sequence ID" value="EEY22455.1"/>
    <property type="molecule type" value="Genomic_DNA"/>
</dbReference>
<protein>
    <submittedName>
        <fullName evidence="2">Uncharacterized protein</fullName>
    </submittedName>
</protein>
<accession>C9SUE4</accession>
<reference evidence="3" key="1">
    <citation type="journal article" date="2011" name="PLoS Pathog.">
        <title>Comparative genomics yields insights into niche adaptation of plant vascular wilt pathogens.</title>
        <authorList>
            <person name="Klosterman S.J."/>
            <person name="Subbarao K.V."/>
            <person name="Kang S."/>
            <person name="Veronese P."/>
            <person name="Gold S.E."/>
            <person name="Thomma B.P.H.J."/>
            <person name="Chen Z."/>
            <person name="Henrissat B."/>
            <person name="Lee Y.-H."/>
            <person name="Park J."/>
            <person name="Garcia-Pedrajas M.D."/>
            <person name="Barbara D.J."/>
            <person name="Anchieta A."/>
            <person name="de Jonge R."/>
            <person name="Santhanam P."/>
            <person name="Maruthachalam K."/>
            <person name="Atallah Z."/>
            <person name="Amyotte S.G."/>
            <person name="Paz Z."/>
            <person name="Inderbitzin P."/>
            <person name="Hayes R.J."/>
            <person name="Heiman D.I."/>
            <person name="Young S."/>
            <person name="Zeng Q."/>
            <person name="Engels R."/>
            <person name="Galagan J."/>
            <person name="Cuomo C.A."/>
            <person name="Dobinson K.F."/>
            <person name="Ma L.-J."/>
        </authorList>
    </citation>
    <scope>NUCLEOTIDE SEQUENCE [LARGE SCALE GENOMIC DNA]</scope>
    <source>
        <strain evidence="3">VaMs.102 / ATCC MYA-4576 / FGSC 10136</strain>
    </source>
</reference>
<gene>
    <name evidence="2" type="ORF">VDBG_08565</name>
</gene>
<sequence>MAGFSFPLFAPKLYDALGVAAGNGVLADVAALLGIVVPTIMWKYGAWLRSKSQYCSG</sequence>
<proteinExistence type="predicted"/>
<evidence type="ECO:0000313" key="2">
    <source>
        <dbReference type="EMBL" id="EEY22455.1"/>
    </source>
</evidence>
<dbReference type="GeneID" id="9529574"/>
<dbReference type="RefSeq" id="XP_003001520.1">
    <property type="nucleotide sequence ID" value="XM_003001474.1"/>
</dbReference>
<keyword evidence="1" id="KW-0472">Membrane</keyword>
<keyword evidence="3" id="KW-1185">Reference proteome</keyword>
<dbReference type="AlphaFoldDB" id="C9SUE4"/>
<organism evidence="3">
    <name type="scientific">Verticillium alfalfae (strain VaMs.102 / ATCC MYA-4576 / FGSC 10136)</name>
    <name type="common">Verticillium wilt of alfalfa</name>
    <name type="synonym">Verticillium albo-atrum</name>
    <dbReference type="NCBI Taxonomy" id="526221"/>
    <lineage>
        <taxon>Eukaryota</taxon>
        <taxon>Fungi</taxon>
        <taxon>Dikarya</taxon>
        <taxon>Ascomycota</taxon>
        <taxon>Pezizomycotina</taxon>
        <taxon>Sordariomycetes</taxon>
        <taxon>Hypocreomycetidae</taxon>
        <taxon>Glomerellales</taxon>
        <taxon>Plectosphaerellaceae</taxon>
        <taxon>Verticillium</taxon>
    </lineage>
</organism>
<dbReference type="KEGG" id="val:VDBG_08565"/>
<name>C9SUE4_VERA1</name>
<feature type="transmembrane region" description="Helical" evidence="1">
    <location>
        <begin position="20"/>
        <end position="42"/>
    </location>
</feature>
<keyword evidence="1" id="KW-0812">Transmembrane</keyword>
<evidence type="ECO:0000313" key="3">
    <source>
        <dbReference type="Proteomes" id="UP000008698"/>
    </source>
</evidence>
<evidence type="ECO:0000256" key="1">
    <source>
        <dbReference type="SAM" id="Phobius"/>
    </source>
</evidence>
<dbReference type="Proteomes" id="UP000008698">
    <property type="component" value="Unassembled WGS sequence"/>
</dbReference>
<keyword evidence="1" id="KW-1133">Transmembrane helix</keyword>